<feature type="transmembrane region" description="Helical" evidence="7">
    <location>
        <begin position="9"/>
        <end position="27"/>
    </location>
</feature>
<dbReference type="KEGG" id="opf:CBP31_10120"/>
<feature type="transmembrane region" description="Helical" evidence="7">
    <location>
        <begin position="334"/>
        <end position="363"/>
    </location>
</feature>
<feature type="transmembrane region" description="Helical" evidence="7">
    <location>
        <begin position="85"/>
        <end position="106"/>
    </location>
</feature>
<evidence type="ECO:0000256" key="3">
    <source>
        <dbReference type="ARBA" id="ARBA00022475"/>
    </source>
</evidence>
<feature type="transmembrane region" description="Helical" evidence="7">
    <location>
        <begin position="187"/>
        <end position="210"/>
    </location>
</feature>
<name>A0A1Y0D7A1_9GAMM</name>
<feature type="transmembrane region" description="Helical" evidence="7">
    <location>
        <begin position="47"/>
        <end position="64"/>
    </location>
</feature>
<dbReference type="InterPro" id="IPR036458">
    <property type="entry name" value="Na:dicarbo_symporter_sf"/>
</dbReference>
<proteinExistence type="predicted"/>
<keyword evidence="2" id="KW-0813">Transport</keyword>
<keyword evidence="5 7" id="KW-1133">Transmembrane helix</keyword>
<comment type="subcellular location">
    <subcellularLocation>
        <location evidence="1">Cell membrane</location>
        <topology evidence="1">Multi-pass membrane protein</topology>
    </subcellularLocation>
</comment>
<keyword evidence="4 7" id="KW-0812">Transmembrane</keyword>
<dbReference type="GO" id="GO:0006835">
    <property type="term" value="P:dicarboxylic acid transport"/>
    <property type="evidence" value="ECO:0007669"/>
    <property type="project" value="TreeGrafter"/>
</dbReference>
<evidence type="ECO:0000256" key="4">
    <source>
        <dbReference type="ARBA" id="ARBA00022692"/>
    </source>
</evidence>
<dbReference type="AlphaFoldDB" id="A0A1Y0D7A1"/>
<dbReference type="GO" id="GO:0015293">
    <property type="term" value="F:symporter activity"/>
    <property type="evidence" value="ECO:0007669"/>
    <property type="project" value="UniProtKB-KW"/>
</dbReference>
<dbReference type="PANTHER" id="PTHR42865:SF7">
    <property type="entry name" value="PROTON_GLUTAMATE-ASPARTATE SYMPORTER"/>
    <property type="match status" value="1"/>
</dbReference>
<dbReference type="Pfam" id="PF00375">
    <property type="entry name" value="SDF"/>
    <property type="match status" value="1"/>
</dbReference>
<evidence type="ECO:0000256" key="7">
    <source>
        <dbReference type="SAM" id="Phobius"/>
    </source>
</evidence>
<keyword evidence="9" id="KW-1185">Reference proteome</keyword>
<dbReference type="OrthoDB" id="9766690at2"/>
<dbReference type="GO" id="GO:0005886">
    <property type="term" value="C:plasma membrane"/>
    <property type="evidence" value="ECO:0007669"/>
    <property type="project" value="UniProtKB-SubCell"/>
</dbReference>
<feature type="transmembrane region" description="Helical" evidence="7">
    <location>
        <begin position="222"/>
        <end position="247"/>
    </location>
</feature>
<protein>
    <submittedName>
        <fullName evidence="8">Dicarboxylate/amino acid:cation symporter</fullName>
    </submittedName>
</protein>
<evidence type="ECO:0000313" key="8">
    <source>
        <dbReference type="EMBL" id="ART82935.1"/>
    </source>
</evidence>
<reference evidence="8 9" key="1">
    <citation type="journal article" date="2014" name="Int. J. Syst. Evol. Microbiol.">
        <title>Oceanisphaera profunda sp. nov., a marine bacterium isolated from deep-sea sediment, and emended description of the genus Oceanisphaera.</title>
        <authorList>
            <person name="Xu Z."/>
            <person name="Zhang X.Y."/>
            <person name="Su H.N."/>
            <person name="Yu Z.C."/>
            <person name="Liu C."/>
            <person name="Li H."/>
            <person name="Chen X.L."/>
            <person name="Song X.Y."/>
            <person name="Xie B.B."/>
            <person name="Qin Q.L."/>
            <person name="Zhou B.C."/>
            <person name="Shi M."/>
            <person name="Huang Y."/>
            <person name="Zhang Y.Z."/>
        </authorList>
    </citation>
    <scope>NUCLEOTIDE SEQUENCE [LARGE SCALE GENOMIC DNA]</scope>
    <source>
        <strain evidence="8 9">SM1222</strain>
    </source>
</reference>
<dbReference type="RefSeq" id="WP_087036919.1">
    <property type="nucleotide sequence ID" value="NZ_CP021377.1"/>
</dbReference>
<dbReference type="Proteomes" id="UP000243937">
    <property type="component" value="Chromosome"/>
</dbReference>
<dbReference type="EMBL" id="CP021377">
    <property type="protein sequence ID" value="ART82935.1"/>
    <property type="molecule type" value="Genomic_DNA"/>
</dbReference>
<dbReference type="SUPFAM" id="SSF118215">
    <property type="entry name" value="Proton glutamate symport protein"/>
    <property type="match status" value="1"/>
</dbReference>
<accession>A0A1Y0D7A1</accession>
<dbReference type="PANTHER" id="PTHR42865">
    <property type="entry name" value="PROTON/GLUTAMATE-ASPARTATE SYMPORTER"/>
    <property type="match status" value="1"/>
</dbReference>
<organism evidence="8 9">
    <name type="scientific">Oceanisphaera profunda</name>
    <dbReference type="NCBI Taxonomy" id="1416627"/>
    <lineage>
        <taxon>Bacteria</taxon>
        <taxon>Pseudomonadati</taxon>
        <taxon>Pseudomonadota</taxon>
        <taxon>Gammaproteobacteria</taxon>
        <taxon>Aeromonadales</taxon>
        <taxon>Aeromonadaceae</taxon>
        <taxon>Oceanisphaera</taxon>
    </lineage>
</organism>
<evidence type="ECO:0000256" key="5">
    <source>
        <dbReference type="ARBA" id="ARBA00022989"/>
    </source>
</evidence>
<feature type="transmembrane region" description="Helical" evidence="7">
    <location>
        <begin position="297"/>
        <end position="322"/>
    </location>
</feature>
<gene>
    <name evidence="8" type="ORF">CBP31_10120</name>
</gene>
<dbReference type="Gene3D" id="1.10.3860.10">
    <property type="entry name" value="Sodium:dicarboxylate symporter"/>
    <property type="match status" value="1"/>
</dbReference>
<evidence type="ECO:0000256" key="6">
    <source>
        <dbReference type="ARBA" id="ARBA00023136"/>
    </source>
</evidence>
<keyword evidence="6 7" id="KW-0472">Membrane</keyword>
<evidence type="ECO:0000256" key="1">
    <source>
        <dbReference type="ARBA" id="ARBA00004651"/>
    </source>
</evidence>
<dbReference type="InterPro" id="IPR001991">
    <property type="entry name" value="Na-dicarboxylate_symporter"/>
</dbReference>
<evidence type="ECO:0000256" key="2">
    <source>
        <dbReference type="ARBA" id="ARBA00022448"/>
    </source>
</evidence>
<dbReference type="PRINTS" id="PR00173">
    <property type="entry name" value="EDTRNSPORT"/>
</dbReference>
<evidence type="ECO:0000313" key="9">
    <source>
        <dbReference type="Proteomes" id="UP000243937"/>
    </source>
</evidence>
<feature type="transmembrane region" description="Helical" evidence="7">
    <location>
        <begin position="153"/>
        <end position="175"/>
    </location>
</feature>
<keyword evidence="3" id="KW-1003">Cell membrane</keyword>
<sequence>MQGSLSTRIFAGLIVGLVIGSMIQYLFADVSLLSNSLVDLAEGLGGMFVSLIKLMVVPLVYISIVTGICELRDIASFGRLGSKTFGLYIVNTILSIIAAIGVGMIFQPGMGATLPNGASKTMELATTETPDIGAMLVGIVPSNPVQAFASGDMLQIIFMAIITGLAIQAMGAAAAPAMRTFRVANEVMMKLVGLVMTLAPYGVFALMISLGATLEANTLMSVAGYVGLVVLVLTFWILVVYPMAVWLSTGVKPKVFRQATREQLLFALSTASSNATIPVTMRTLTDKLGVSKAIAGFGVPLGATINMSGSAIYITLAAMFAANISGTPIPTGDLITVGVTVLLMSVGVGGVPGGAVVMAGVLLHQMGLPIEAMAIIMAVDRINDMFCTASNVVGDTAVNTIVAKMEGNPEPITAEERFAELPVDEKSS</sequence>